<reference evidence="2" key="1">
    <citation type="submission" date="2021-10" db="EMBL/GenBank/DDBJ databases">
        <title>Streptomyces nigrumlapis sp.nov.,an antimicrobial producing actinobacterium isolated from Black Gobi rocks.</title>
        <authorList>
            <person name="Wen Y."/>
            <person name="Zhang W."/>
            <person name="Liu X.G."/>
        </authorList>
    </citation>
    <scope>NUCLEOTIDE SEQUENCE</scope>
    <source>
        <strain evidence="2">ST13-2-2</strain>
    </source>
</reference>
<proteinExistence type="predicted"/>
<keyword evidence="3" id="KW-1185">Reference proteome</keyword>
<organism evidence="2 3">
    <name type="scientific">Streptomyces halobius</name>
    <dbReference type="NCBI Taxonomy" id="2879846"/>
    <lineage>
        <taxon>Bacteria</taxon>
        <taxon>Bacillati</taxon>
        <taxon>Actinomycetota</taxon>
        <taxon>Actinomycetes</taxon>
        <taxon>Kitasatosporales</taxon>
        <taxon>Streptomycetaceae</taxon>
        <taxon>Streptomyces</taxon>
    </lineage>
</organism>
<feature type="region of interest" description="Disordered" evidence="1">
    <location>
        <begin position="88"/>
        <end position="110"/>
    </location>
</feature>
<protein>
    <submittedName>
        <fullName evidence="2">Uncharacterized protein</fullName>
    </submittedName>
</protein>
<gene>
    <name evidence="2" type="ORF">K9S39_09465</name>
</gene>
<evidence type="ECO:0000256" key="1">
    <source>
        <dbReference type="SAM" id="MobiDB-lite"/>
    </source>
</evidence>
<accession>A0ABY4MK16</accession>
<evidence type="ECO:0000313" key="3">
    <source>
        <dbReference type="Proteomes" id="UP000830115"/>
    </source>
</evidence>
<dbReference type="RefSeq" id="WP_248869231.1">
    <property type="nucleotide sequence ID" value="NZ_CP086322.1"/>
</dbReference>
<sequence>MDGHRGEGAHAGAGDLALGQDAEPHHEFLVTGGLWIGAAQLRDPHGDHVVGEERRHDGELGAVEGAFTGADDDDEGVEVAVGLGGLGQEGGWPWCPPPSGGGPFRDAVGR</sequence>
<dbReference type="Proteomes" id="UP000830115">
    <property type="component" value="Chromosome"/>
</dbReference>
<name>A0ABY4MK16_9ACTN</name>
<dbReference type="EMBL" id="CP086322">
    <property type="protein sequence ID" value="UQA98181.1"/>
    <property type="molecule type" value="Genomic_DNA"/>
</dbReference>
<evidence type="ECO:0000313" key="2">
    <source>
        <dbReference type="EMBL" id="UQA98181.1"/>
    </source>
</evidence>